<protein>
    <submittedName>
        <fullName evidence="1">Uncharacterized protein</fullName>
    </submittedName>
</protein>
<accession>A0A1S8L1G8</accession>
<dbReference type="InterPro" id="IPR047657">
    <property type="entry name" value="PmbA"/>
</dbReference>
<dbReference type="GO" id="GO:0006508">
    <property type="term" value="P:proteolysis"/>
    <property type="evidence" value="ECO:0007669"/>
    <property type="project" value="InterPro"/>
</dbReference>
<evidence type="ECO:0000313" key="2">
    <source>
        <dbReference type="Proteomes" id="UP000190951"/>
    </source>
</evidence>
<organism evidence="1 2">
    <name type="scientific">Clostridium felsineum</name>
    <dbReference type="NCBI Taxonomy" id="36839"/>
    <lineage>
        <taxon>Bacteria</taxon>
        <taxon>Bacillati</taxon>
        <taxon>Bacillota</taxon>
        <taxon>Clostridia</taxon>
        <taxon>Eubacteriales</taxon>
        <taxon>Clostridiaceae</taxon>
        <taxon>Clostridium</taxon>
    </lineage>
</organism>
<gene>
    <name evidence="1" type="ORF">CROST_005050</name>
</gene>
<dbReference type="KEGG" id="crw:CROST_005050"/>
<keyword evidence="2" id="KW-1185">Reference proteome</keyword>
<dbReference type="GO" id="GO:0005829">
    <property type="term" value="C:cytosol"/>
    <property type="evidence" value="ECO:0007669"/>
    <property type="project" value="TreeGrafter"/>
</dbReference>
<dbReference type="InterPro" id="IPR036059">
    <property type="entry name" value="TldD/PmbA_sf"/>
</dbReference>
<dbReference type="SUPFAM" id="SSF111283">
    <property type="entry name" value="Putative modulator of DNA gyrase, PmbA/TldD"/>
    <property type="match status" value="1"/>
</dbReference>
<dbReference type="EMBL" id="CP096983">
    <property type="protein sequence ID" value="URZ09806.1"/>
    <property type="molecule type" value="Genomic_DNA"/>
</dbReference>
<dbReference type="GO" id="GO:0008237">
    <property type="term" value="F:metallopeptidase activity"/>
    <property type="evidence" value="ECO:0007669"/>
    <property type="project" value="InterPro"/>
</dbReference>
<dbReference type="PANTHER" id="PTHR43421">
    <property type="entry name" value="METALLOPROTEASE PMBA"/>
    <property type="match status" value="1"/>
</dbReference>
<sequence>MVSRIKEILESKSIDDYKIIEEKINSEEAFFVKKDIDMTRSKEVHHYKVTVYKDFEENEVKYRGSSTFNVDPTMNDKEINEIIEDGIFAAGFVKNAYYDIPKMETAEIKNVESKFSEGTLADWMPKLVEALYKSDNEKNGEINSAEMFLNKKYKRIITSYGVDLSYESYEGMIEFITSWKETDEEIELYKMLTFSDYDPEAISKAASEMLFLAKERAKAKNTVNSGKYKLILSGSPVKEVLSYYLDKSNANNIYNKISTFKMEDSIQGDNIKGDSINLILDPSVKNSIYSSPIDDDGVVLSKTQILENGKLKNYHGDLRHSYYLKNKPTGVIKNFVVETGSKSMEEMKKEPYLELVAFSDFQMDSTTGDFGGEIRLGWYFDGEKTIPVTGGSLNINIQDVQNNIFLSKEMQSENGFIGPKAIEMKNITIAGK</sequence>
<dbReference type="AlphaFoldDB" id="A0A1S8L1G8"/>
<dbReference type="Pfam" id="PF19289">
    <property type="entry name" value="PmbA_TldD_3rd"/>
    <property type="match status" value="1"/>
</dbReference>
<reference evidence="1 2" key="1">
    <citation type="submission" date="2022-04" db="EMBL/GenBank/DDBJ databases">
        <title>Genome sequence of C. roseum typestrain.</title>
        <authorList>
            <person name="Poehlein A."/>
            <person name="Schoch T."/>
            <person name="Duerre P."/>
            <person name="Daniel R."/>
        </authorList>
    </citation>
    <scope>NUCLEOTIDE SEQUENCE [LARGE SCALE GENOMIC DNA]</scope>
    <source>
        <strain evidence="1 2">DSM 7320</strain>
    </source>
</reference>
<dbReference type="Proteomes" id="UP000190951">
    <property type="component" value="Chromosome"/>
</dbReference>
<dbReference type="STRING" id="84029.CROST_32200"/>
<dbReference type="PANTHER" id="PTHR43421:SF1">
    <property type="entry name" value="METALLOPROTEASE PMBA"/>
    <property type="match status" value="1"/>
</dbReference>
<evidence type="ECO:0000313" key="1">
    <source>
        <dbReference type="EMBL" id="URZ09806.1"/>
    </source>
</evidence>
<proteinExistence type="predicted"/>
<name>A0A1S8L1G8_9CLOT</name>
<dbReference type="RefSeq" id="WP_077835270.1">
    <property type="nucleotide sequence ID" value="NZ_CP096983.1"/>
</dbReference>
<dbReference type="InterPro" id="IPR045569">
    <property type="entry name" value="Metalloprtase-TldD/E_C"/>
</dbReference>